<name>A0A8H3ZYQ1_9PEZI</name>
<keyword evidence="3" id="KW-1185">Reference proteome</keyword>
<evidence type="ECO:0000313" key="3">
    <source>
        <dbReference type="Proteomes" id="UP000434172"/>
    </source>
</evidence>
<feature type="signal peptide" evidence="1">
    <location>
        <begin position="1"/>
        <end position="21"/>
    </location>
</feature>
<comment type="caution">
    <text evidence="2">The sequence shown here is derived from an EMBL/GenBank/DDBJ whole genome shotgun (WGS) entry which is preliminary data.</text>
</comment>
<gene>
    <name evidence="2" type="ORF">GQ607_001413</name>
</gene>
<evidence type="ECO:0000256" key="1">
    <source>
        <dbReference type="SAM" id="SignalP"/>
    </source>
</evidence>
<dbReference type="OrthoDB" id="3438213at2759"/>
<dbReference type="Proteomes" id="UP000434172">
    <property type="component" value="Unassembled WGS sequence"/>
</dbReference>
<evidence type="ECO:0000313" key="2">
    <source>
        <dbReference type="EMBL" id="KAF0331105.1"/>
    </source>
</evidence>
<keyword evidence="1" id="KW-0732">Signal</keyword>
<feature type="chain" id="PRO_5034166870" evidence="1">
    <location>
        <begin position="22"/>
        <end position="200"/>
    </location>
</feature>
<reference evidence="2 3" key="1">
    <citation type="submission" date="2019-12" db="EMBL/GenBank/DDBJ databases">
        <title>A genome sequence resource for the geographically widespread anthracnose pathogen Colletotrichum asianum.</title>
        <authorList>
            <person name="Meng Y."/>
        </authorList>
    </citation>
    <scope>NUCLEOTIDE SEQUENCE [LARGE SCALE GENOMIC DNA]</scope>
    <source>
        <strain evidence="2 3">ICMP 18580</strain>
    </source>
</reference>
<organism evidence="2 3">
    <name type="scientific">Colletotrichum asianum</name>
    <dbReference type="NCBI Taxonomy" id="702518"/>
    <lineage>
        <taxon>Eukaryota</taxon>
        <taxon>Fungi</taxon>
        <taxon>Dikarya</taxon>
        <taxon>Ascomycota</taxon>
        <taxon>Pezizomycotina</taxon>
        <taxon>Sordariomycetes</taxon>
        <taxon>Hypocreomycetidae</taxon>
        <taxon>Glomerellales</taxon>
        <taxon>Glomerellaceae</taxon>
        <taxon>Colletotrichum</taxon>
        <taxon>Colletotrichum gloeosporioides species complex</taxon>
    </lineage>
</organism>
<dbReference type="EMBL" id="WOWK01000004">
    <property type="protein sequence ID" value="KAF0331105.1"/>
    <property type="molecule type" value="Genomic_DNA"/>
</dbReference>
<dbReference type="AlphaFoldDB" id="A0A8H3ZYQ1"/>
<accession>A0A8H3ZYQ1</accession>
<protein>
    <submittedName>
        <fullName evidence="2">Uncharacterized protein</fullName>
    </submittedName>
</protein>
<sequence length="200" mass="21126">MHAYFLAQLLLAATALANAIANPNQAPGLAVVVRQAAPVAANPPSTIMSCAEYSRIANLSTVGANSTYRATFFAASPNGNQYNAEVLDTAIAKLPTVIMDQALNTVCGNLTALALVEAERNFTQRTVLQLSNIPVPDPLTVGPVIAVVVYGRTGDVGCWWNGCGGKWSMSAGYRDLNAPLLQPADWAIDASYVRLDVNYA</sequence>
<proteinExistence type="predicted"/>